<name>A0A372LYK4_9ACTN</name>
<evidence type="ECO:0000259" key="5">
    <source>
        <dbReference type="PROSITE" id="PS50977"/>
    </source>
</evidence>
<keyword evidence="3" id="KW-0804">Transcription</keyword>
<dbReference type="AlphaFoldDB" id="A0A372LYK4"/>
<dbReference type="InterPro" id="IPR050109">
    <property type="entry name" value="HTH-type_TetR-like_transc_reg"/>
</dbReference>
<evidence type="ECO:0000256" key="3">
    <source>
        <dbReference type="ARBA" id="ARBA00023163"/>
    </source>
</evidence>
<sequence length="200" mass="21567">AAGARAARGRPRSEAVERAIIEGVLTLLEEGVPLTALSIERIARTAGVGKATIYRRWPGKEELLVEVLAGIEEPGPELAGADVRDDLVALVEGIRQRGLAKRNSALLSNLVAQAKSFPKLWDLYHRTVVSERTAQMREVLRRGVASGEIRGDLDPDLIGDLFTGPMLTRTILHADDPLPEGLSETIVDAILAGLRPTDRG</sequence>
<dbReference type="Proteomes" id="UP000263094">
    <property type="component" value="Unassembled WGS sequence"/>
</dbReference>
<feature type="non-terminal residue" evidence="6">
    <location>
        <position position="1"/>
    </location>
</feature>
<feature type="DNA-binding region" description="H-T-H motif" evidence="4">
    <location>
        <begin position="38"/>
        <end position="57"/>
    </location>
</feature>
<dbReference type="EMBL" id="QUAK01000181">
    <property type="protein sequence ID" value="RFU83766.1"/>
    <property type="molecule type" value="Genomic_DNA"/>
</dbReference>
<protein>
    <submittedName>
        <fullName evidence="6">TetR/AcrR family transcriptional regulator</fullName>
    </submittedName>
</protein>
<evidence type="ECO:0000313" key="7">
    <source>
        <dbReference type="Proteomes" id="UP000263094"/>
    </source>
</evidence>
<evidence type="ECO:0000256" key="2">
    <source>
        <dbReference type="ARBA" id="ARBA00023125"/>
    </source>
</evidence>
<dbReference type="Gene3D" id="1.10.10.60">
    <property type="entry name" value="Homeodomain-like"/>
    <property type="match status" value="1"/>
</dbReference>
<dbReference type="InterPro" id="IPR009057">
    <property type="entry name" value="Homeodomain-like_sf"/>
</dbReference>
<dbReference type="RefSeq" id="WP_147336174.1">
    <property type="nucleotide sequence ID" value="NZ_QUAK01000181.1"/>
</dbReference>
<dbReference type="PANTHER" id="PTHR30055">
    <property type="entry name" value="HTH-TYPE TRANSCRIPTIONAL REGULATOR RUTR"/>
    <property type="match status" value="1"/>
</dbReference>
<keyword evidence="1" id="KW-0805">Transcription regulation</keyword>
<accession>A0A372LYK4</accession>
<dbReference type="InterPro" id="IPR036271">
    <property type="entry name" value="Tet_transcr_reg_TetR-rel_C_sf"/>
</dbReference>
<dbReference type="Pfam" id="PF16859">
    <property type="entry name" value="TetR_C_11"/>
    <property type="match status" value="1"/>
</dbReference>
<evidence type="ECO:0000313" key="6">
    <source>
        <dbReference type="EMBL" id="RFU83766.1"/>
    </source>
</evidence>
<evidence type="ECO:0000256" key="1">
    <source>
        <dbReference type="ARBA" id="ARBA00023015"/>
    </source>
</evidence>
<dbReference type="GO" id="GO:0000976">
    <property type="term" value="F:transcription cis-regulatory region binding"/>
    <property type="evidence" value="ECO:0007669"/>
    <property type="project" value="TreeGrafter"/>
</dbReference>
<reference evidence="6 7" key="1">
    <citation type="submission" date="2018-08" db="EMBL/GenBank/DDBJ databases">
        <title>Isolation, diversity and antifungal activity of Actinobacteria from wheat.</title>
        <authorList>
            <person name="Han C."/>
        </authorList>
    </citation>
    <scope>NUCLEOTIDE SEQUENCE [LARGE SCALE GENOMIC DNA]</scope>
    <source>
        <strain evidence="6 7">NEAU-YY421</strain>
    </source>
</reference>
<dbReference type="GO" id="GO:0003700">
    <property type="term" value="F:DNA-binding transcription factor activity"/>
    <property type="evidence" value="ECO:0007669"/>
    <property type="project" value="TreeGrafter"/>
</dbReference>
<feature type="domain" description="HTH tetR-type" evidence="5">
    <location>
        <begin position="14"/>
        <end position="75"/>
    </location>
</feature>
<proteinExistence type="predicted"/>
<dbReference type="InterPro" id="IPR011075">
    <property type="entry name" value="TetR_C"/>
</dbReference>
<dbReference type="Gene3D" id="1.10.357.10">
    <property type="entry name" value="Tetracycline Repressor, domain 2"/>
    <property type="match status" value="1"/>
</dbReference>
<dbReference type="Pfam" id="PF00440">
    <property type="entry name" value="TetR_N"/>
    <property type="match status" value="1"/>
</dbReference>
<gene>
    <name evidence="6" type="ORF">DY218_26110</name>
</gene>
<dbReference type="PROSITE" id="PS50977">
    <property type="entry name" value="HTH_TETR_2"/>
    <property type="match status" value="1"/>
</dbReference>
<evidence type="ECO:0000256" key="4">
    <source>
        <dbReference type="PROSITE-ProRule" id="PRU00335"/>
    </source>
</evidence>
<comment type="caution">
    <text evidence="6">The sequence shown here is derived from an EMBL/GenBank/DDBJ whole genome shotgun (WGS) entry which is preliminary data.</text>
</comment>
<keyword evidence="7" id="KW-1185">Reference proteome</keyword>
<dbReference type="OrthoDB" id="9796019at2"/>
<dbReference type="InterPro" id="IPR001647">
    <property type="entry name" value="HTH_TetR"/>
</dbReference>
<keyword evidence="2 4" id="KW-0238">DNA-binding</keyword>
<dbReference type="SUPFAM" id="SSF48498">
    <property type="entry name" value="Tetracyclin repressor-like, C-terminal domain"/>
    <property type="match status" value="1"/>
</dbReference>
<dbReference type="SUPFAM" id="SSF46689">
    <property type="entry name" value="Homeodomain-like"/>
    <property type="match status" value="1"/>
</dbReference>
<organism evidence="6 7">
    <name type="scientific">Streptomyces triticagri</name>
    <dbReference type="NCBI Taxonomy" id="2293568"/>
    <lineage>
        <taxon>Bacteria</taxon>
        <taxon>Bacillati</taxon>
        <taxon>Actinomycetota</taxon>
        <taxon>Actinomycetes</taxon>
        <taxon>Kitasatosporales</taxon>
        <taxon>Streptomycetaceae</taxon>
        <taxon>Streptomyces</taxon>
    </lineage>
</organism>
<dbReference type="PANTHER" id="PTHR30055:SF148">
    <property type="entry name" value="TETR-FAMILY TRANSCRIPTIONAL REGULATOR"/>
    <property type="match status" value="1"/>
</dbReference>